<dbReference type="Gene3D" id="1.10.287.3240">
    <property type="match status" value="1"/>
</dbReference>
<name>A0ABS0AZU1_9BACT</name>
<dbReference type="RefSeq" id="WP_194847952.1">
    <property type="nucleotide sequence ID" value="NZ_JAAEJV010000032.1"/>
</dbReference>
<comment type="caution">
    <text evidence="5">The sequence shown here is derived from an EMBL/GenBank/DDBJ whole genome shotgun (WGS) entry which is preliminary data.</text>
</comment>
<evidence type="ECO:0000256" key="4">
    <source>
        <dbReference type="SAM" id="Coils"/>
    </source>
</evidence>
<comment type="similarity">
    <text evidence="1">Belongs to the V-ATPase D subunit family.</text>
</comment>
<sequence>MAQIKLTKMELRDQQYKLGQLEKYLPTLQLKKAMLQTEVNNALYEIEGLKRAYREEKGKCETFQSLLTDAHAETLYEGAQVETTEKRFENIAGAEIPFFEKVIFKPNSYSLFESPLWIDSAMEQIKELIIAKEKIEVVKEKKRILEKELREVSIRVNLFEKILIPRTQKNIKKIKVFLGDQELASVAQAKVAKSKIMKRKG</sequence>
<keyword evidence="3" id="KW-0406">Ion transport</keyword>
<dbReference type="Pfam" id="PF01813">
    <property type="entry name" value="ATP-synt_D"/>
    <property type="match status" value="1"/>
</dbReference>
<feature type="coiled-coil region" evidence="4">
    <location>
        <begin position="128"/>
        <end position="155"/>
    </location>
</feature>
<dbReference type="Proteomes" id="UP001194714">
    <property type="component" value="Unassembled WGS sequence"/>
</dbReference>
<organism evidence="5 6">
    <name type="scientific">Candidatus Neptunichlamydia vexilliferae</name>
    <dbReference type="NCBI Taxonomy" id="1651774"/>
    <lineage>
        <taxon>Bacteria</taxon>
        <taxon>Pseudomonadati</taxon>
        <taxon>Chlamydiota</taxon>
        <taxon>Chlamydiia</taxon>
        <taxon>Parachlamydiales</taxon>
        <taxon>Simkaniaceae</taxon>
        <taxon>Candidatus Neptunichlamydia</taxon>
    </lineage>
</organism>
<dbReference type="InterPro" id="IPR002699">
    <property type="entry name" value="V_ATPase_D"/>
</dbReference>
<evidence type="ECO:0000313" key="5">
    <source>
        <dbReference type="EMBL" id="MBF5059645.1"/>
    </source>
</evidence>
<keyword evidence="4" id="KW-0175">Coiled coil</keyword>
<keyword evidence="6" id="KW-1185">Reference proteome</keyword>
<dbReference type="NCBIfam" id="TIGR00309">
    <property type="entry name" value="V_ATPase_subD"/>
    <property type="match status" value="1"/>
</dbReference>
<reference evidence="5 6" key="1">
    <citation type="submission" date="2020-01" db="EMBL/GenBank/DDBJ databases">
        <title>Draft genome sequence of Cand. Neptunochlamydia vexilliferae K9.</title>
        <authorList>
            <person name="Schulz F."/>
            <person name="Koestlbacher S."/>
            <person name="Wascher F."/>
            <person name="Pizzetti I."/>
            <person name="Horn M."/>
        </authorList>
    </citation>
    <scope>NUCLEOTIDE SEQUENCE [LARGE SCALE GENOMIC DNA]</scope>
    <source>
        <strain evidence="5 6">K9</strain>
    </source>
</reference>
<proteinExistence type="inferred from homology"/>
<protein>
    <submittedName>
        <fullName evidence="5">V-type ATP synthase subunit D</fullName>
    </submittedName>
</protein>
<evidence type="ECO:0000256" key="3">
    <source>
        <dbReference type="ARBA" id="ARBA00023065"/>
    </source>
</evidence>
<dbReference type="NCBIfam" id="NF002565">
    <property type="entry name" value="PRK02195.1"/>
    <property type="match status" value="1"/>
</dbReference>
<keyword evidence="2" id="KW-0813">Transport</keyword>
<accession>A0ABS0AZU1</accession>
<dbReference type="EMBL" id="JAAEJV010000032">
    <property type="protein sequence ID" value="MBF5059645.1"/>
    <property type="molecule type" value="Genomic_DNA"/>
</dbReference>
<evidence type="ECO:0000256" key="1">
    <source>
        <dbReference type="ARBA" id="ARBA00005850"/>
    </source>
</evidence>
<evidence type="ECO:0000256" key="2">
    <source>
        <dbReference type="ARBA" id="ARBA00022448"/>
    </source>
</evidence>
<evidence type="ECO:0000313" key="6">
    <source>
        <dbReference type="Proteomes" id="UP001194714"/>
    </source>
</evidence>
<gene>
    <name evidence="5" type="ORF">NEPTK9_001161</name>
</gene>